<dbReference type="EMBL" id="NNAY01004574">
    <property type="protein sequence ID" value="OXU17703.1"/>
    <property type="molecule type" value="Genomic_DNA"/>
</dbReference>
<comment type="caution">
    <text evidence="2">The sequence shown here is derived from an EMBL/GenBank/DDBJ whole genome shotgun (WGS) entry which is preliminary data.</text>
</comment>
<dbReference type="AlphaFoldDB" id="A0A232EH91"/>
<feature type="transmembrane region" description="Helical" evidence="1">
    <location>
        <begin position="129"/>
        <end position="150"/>
    </location>
</feature>
<name>A0A232EH91_9HYME</name>
<keyword evidence="1" id="KW-0812">Transmembrane</keyword>
<dbReference type="Proteomes" id="UP000215335">
    <property type="component" value="Unassembled WGS sequence"/>
</dbReference>
<keyword evidence="1" id="KW-1133">Transmembrane helix</keyword>
<gene>
    <name evidence="2" type="ORF">TSAR_009564</name>
</gene>
<evidence type="ECO:0000313" key="3">
    <source>
        <dbReference type="Proteomes" id="UP000215335"/>
    </source>
</evidence>
<evidence type="ECO:0000313" key="2">
    <source>
        <dbReference type="EMBL" id="OXU17703.1"/>
    </source>
</evidence>
<keyword evidence="3" id="KW-1185">Reference proteome</keyword>
<keyword evidence="1" id="KW-0472">Membrane</keyword>
<sequence>MKFLNNDKTAITNFIQDQLWHKQISAFDKNGIILPLFGYFDDVELGNSLESHAKNNEVGAVYVTLPSLPPNFTSKLESIVLSDIFYTNDRKQYGSGVIFKRFITELNDLRKNGIELVINEKNESRTVKVYFITTLILGDNLGINSIFGFISSF</sequence>
<proteinExistence type="predicted"/>
<reference evidence="2 3" key="1">
    <citation type="journal article" date="2017" name="Curr. Biol.">
        <title>The Evolution of Venom by Co-option of Single-Copy Genes.</title>
        <authorList>
            <person name="Martinson E.O."/>
            <person name="Mrinalini"/>
            <person name="Kelkar Y.D."/>
            <person name="Chang C.H."/>
            <person name="Werren J.H."/>
        </authorList>
    </citation>
    <scope>NUCLEOTIDE SEQUENCE [LARGE SCALE GENOMIC DNA]</scope>
    <source>
        <strain evidence="2 3">Alberta</strain>
        <tissue evidence="2">Whole body</tissue>
    </source>
</reference>
<evidence type="ECO:0000256" key="1">
    <source>
        <dbReference type="SAM" id="Phobius"/>
    </source>
</evidence>
<dbReference type="OrthoDB" id="7700376at2759"/>
<accession>A0A232EH91</accession>
<organism evidence="2 3">
    <name type="scientific">Trichomalopsis sarcophagae</name>
    <dbReference type="NCBI Taxonomy" id="543379"/>
    <lineage>
        <taxon>Eukaryota</taxon>
        <taxon>Metazoa</taxon>
        <taxon>Ecdysozoa</taxon>
        <taxon>Arthropoda</taxon>
        <taxon>Hexapoda</taxon>
        <taxon>Insecta</taxon>
        <taxon>Pterygota</taxon>
        <taxon>Neoptera</taxon>
        <taxon>Endopterygota</taxon>
        <taxon>Hymenoptera</taxon>
        <taxon>Apocrita</taxon>
        <taxon>Proctotrupomorpha</taxon>
        <taxon>Chalcidoidea</taxon>
        <taxon>Pteromalidae</taxon>
        <taxon>Pteromalinae</taxon>
        <taxon>Trichomalopsis</taxon>
    </lineage>
</organism>
<protein>
    <submittedName>
        <fullName evidence="2">Uncharacterized protein</fullName>
    </submittedName>
</protein>